<evidence type="ECO:0000313" key="16">
    <source>
        <dbReference type="RefSeq" id="XP_033789180.1"/>
    </source>
</evidence>
<evidence type="ECO:0000256" key="3">
    <source>
        <dbReference type="ARBA" id="ARBA00004406"/>
    </source>
</evidence>
<evidence type="ECO:0000256" key="6">
    <source>
        <dbReference type="ARBA" id="ARBA00022723"/>
    </source>
</evidence>
<feature type="binding site" description="axial binding residue" evidence="13">
    <location>
        <position position="413"/>
    </location>
    <ligand>
        <name>heme</name>
        <dbReference type="ChEBI" id="CHEBI:30413"/>
    </ligand>
    <ligandPart>
        <name>Fe</name>
        <dbReference type="ChEBI" id="CHEBI:18248"/>
    </ligandPart>
</feature>
<keyword evidence="12" id="KW-0472">Membrane</keyword>
<dbReference type="AlphaFoldDB" id="A0A6P8Q2K2"/>
<keyword evidence="7" id="KW-0256">Endoplasmic reticulum</keyword>
<dbReference type="InterPro" id="IPR036396">
    <property type="entry name" value="Cyt_P450_sf"/>
</dbReference>
<evidence type="ECO:0000256" key="13">
    <source>
        <dbReference type="PIRSR" id="PIRSR602401-1"/>
    </source>
</evidence>
<dbReference type="PROSITE" id="PS00086">
    <property type="entry name" value="CYTOCHROME_P450"/>
    <property type="match status" value="1"/>
</dbReference>
<evidence type="ECO:0000256" key="12">
    <source>
        <dbReference type="ARBA" id="ARBA00023136"/>
    </source>
</evidence>
<dbReference type="GO" id="GO:0005506">
    <property type="term" value="F:iron ion binding"/>
    <property type="evidence" value="ECO:0007669"/>
    <property type="project" value="InterPro"/>
</dbReference>
<evidence type="ECO:0000313" key="15">
    <source>
        <dbReference type="Proteomes" id="UP000515159"/>
    </source>
</evidence>
<dbReference type="GO" id="GO:0019373">
    <property type="term" value="P:epoxygenase P450 pathway"/>
    <property type="evidence" value="ECO:0007669"/>
    <property type="project" value="TreeGrafter"/>
</dbReference>
<gene>
    <name evidence="16" type="primary">LOC117355156</name>
</gene>
<keyword evidence="5 13" id="KW-0349">Heme</keyword>
<dbReference type="GO" id="GO:0005789">
    <property type="term" value="C:endoplasmic reticulum membrane"/>
    <property type="evidence" value="ECO:0007669"/>
    <property type="project" value="UniProtKB-SubCell"/>
</dbReference>
<evidence type="ECO:0000256" key="9">
    <source>
        <dbReference type="ARBA" id="ARBA00023002"/>
    </source>
</evidence>
<dbReference type="Gene3D" id="1.10.630.10">
    <property type="entry name" value="Cytochrome P450"/>
    <property type="match status" value="1"/>
</dbReference>
<dbReference type="SUPFAM" id="SSF48264">
    <property type="entry name" value="Cytochrome P450"/>
    <property type="match status" value="1"/>
</dbReference>
<keyword evidence="8" id="KW-0492">Microsome</keyword>
<dbReference type="PANTHER" id="PTHR24300:SF424">
    <property type="entry name" value="CYTOCHROME P450"/>
    <property type="match status" value="1"/>
</dbReference>
<dbReference type="PRINTS" id="PR00385">
    <property type="entry name" value="P450"/>
</dbReference>
<reference evidence="16" key="1">
    <citation type="submission" date="2025-08" db="UniProtKB">
        <authorList>
            <consortium name="RefSeq"/>
        </authorList>
    </citation>
    <scope>IDENTIFICATION</scope>
</reference>
<dbReference type="PRINTS" id="PR00463">
    <property type="entry name" value="EP450I"/>
</dbReference>
<dbReference type="KEGG" id="gsh:117355156"/>
<keyword evidence="9 14" id="KW-0560">Oxidoreductase</keyword>
<evidence type="ECO:0000256" key="2">
    <source>
        <dbReference type="ARBA" id="ARBA00004174"/>
    </source>
</evidence>
<dbReference type="InParanoid" id="A0A6P8Q2K2"/>
<evidence type="ECO:0000256" key="11">
    <source>
        <dbReference type="ARBA" id="ARBA00023033"/>
    </source>
</evidence>
<evidence type="ECO:0000256" key="8">
    <source>
        <dbReference type="ARBA" id="ARBA00022848"/>
    </source>
</evidence>
<evidence type="ECO:0000256" key="14">
    <source>
        <dbReference type="RuleBase" id="RU000461"/>
    </source>
</evidence>
<comment type="similarity">
    <text evidence="4 14">Belongs to the cytochrome P450 family.</text>
</comment>
<dbReference type="PANTHER" id="PTHR24300">
    <property type="entry name" value="CYTOCHROME P450 508A4-RELATED"/>
    <property type="match status" value="1"/>
</dbReference>
<dbReference type="GO" id="GO:0006805">
    <property type="term" value="P:xenobiotic metabolic process"/>
    <property type="evidence" value="ECO:0007669"/>
    <property type="project" value="TreeGrafter"/>
</dbReference>
<dbReference type="GO" id="GO:0016712">
    <property type="term" value="F:oxidoreductase activity, acting on paired donors, with incorporation or reduction of molecular oxygen, reduced flavin or flavoprotein as one donor, and incorporation of one atom of oxygen"/>
    <property type="evidence" value="ECO:0007669"/>
    <property type="project" value="TreeGrafter"/>
</dbReference>
<evidence type="ECO:0000256" key="1">
    <source>
        <dbReference type="ARBA" id="ARBA00001971"/>
    </source>
</evidence>
<dbReference type="GO" id="GO:0008392">
    <property type="term" value="F:arachidonate epoxygenase activity"/>
    <property type="evidence" value="ECO:0007669"/>
    <property type="project" value="TreeGrafter"/>
</dbReference>
<dbReference type="Proteomes" id="UP000515159">
    <property type="component" value="Chromosome 2"/>
</dbReference>
<keyword evidence="11 14" id="KW-0503">Monooxygenase</keyword>
<dbReference type="GeneID" id="117355156"/>
<accession>A0A6P8Q2K2</accession>
<dbReference type="FunFam" id="1.10.630.10:FF:000238">
    <property type="entry name" value="Cytochrome P450 2A6"/>
    <property type="match status" value="1"/>
</dbReference>
<keyword evidence="6 13" id="KW-0479">Metal-binding</keyword>
<dbReference type="RefSeq" id="XP_033789180.1">
    <property type="nucleotide sequence ID" value="XM_033933289.1"/>
</dbReference>
<protein>
    <submittedName>
        <fullName evidence="16">Cytochrome P450 2G1-like</fullName>
    </submittedName>
</protein>
<evidence type="ECO:0000256" key="7">
    <source>
        <dbReference type="ARBA" id="ARBA00022824"/>
    </source>
</evidence>
<comment type="subcellular location">
    <subcellularLocation>
        <location evidence="3">Endoplasmic reticulum membrane</location>
        <topology evidence="3">Peripheral membrane protein</topology>
    </subcellularLocation>
    <subcellularLocation>
        <location evidence="2">Microsome membrane</location>
        <topology evidence="2">Peripheral membrane protein</topology>
    </subcellularLocation>
</comment>
<evidence type="ECO:0000256" key="4">
    <source>
        <dbReference type="ARBA" id="ARBA00010617"/>
    </source>
</evidence>
<organism evidence="15 16">
    <name type="scientific">Geotrypetes seraphini</name>
    <name type="common">Gaboon caecilian</name>
    <name type="synonym">Caecilia seraphini</name>
    <dbReference type="NCBI Taxonomy" id="260995"/>
    <lineage>
        <taxon>Eukaryota</taxon>
        <taxon>Metazoa</taxon>
        <taxon>Chordata</taxon>
        <taxon>Craniata</taxon>
        <taxon>Vertebrata</taxon>
        <taxon>Euteleostomi</taxon>
        <taxon>Amphibia</taxon>
        <taxon>Gymnophiona</taxon>
        <taxon>Geotrypetes</taxon>
    </lineage>
</organism>
<dbReference type="InterPro" id="IPR050182">
    <property type="entry name" value="Cytochrome_P450_fam2"/>
</dbReference>
<dbReference type="InterPro" id="IPR002401">
    <property type="entry name" value="Cyt_P450_E_grp-I"/>
</dbReference>
<keyword evidence="15" id="KW-1185">Reference proteome</keyword>
<name>A0A6P8Q2K2_GEOSA</name>
<dbReference type="OrthoDB" id="1055148at2759"/>
<evidence type="ECO:0000256" key="10">
    <source>
        <dbReference type="ARBA" id="ARBA00023004"/>
    </source>
</evidence>
<proteinExistence type="inferred from homology"/>
<comment type="cofactor">
    <cofactor evidence="1 13">
        <name>heme</name>
        <dbReference type="ChEBI" id="CHEBI:30413"/>
    </cofactor>
</comment>
<dbReference type="GO" id="GO:0020037">
    <property type="term" value="F:heme binding"/>
    <property type="evidence" value="ECO:0007669"/>
    <property type="project" value="InterPro"/>
</dbReference>
<dbReference type="InterPro" id="IPR017972">
    <property type="entry name" value="Cyt_P450_CS"/>
</dbReference>
<evidence type="ECO:0000256" key="5">
    <source>
        <dbReference type="ARBA" id="ARBA00022617"/>
    </source>
</evidence>
<sequence>MFRNSKLPPGPTSFPIVGNLFQLKSGDIVQSFTKLYKKYGPAFTVYLGNRPLVVLCGYKAVKEALIDQGEDFYERGRMPAFEKINQGSGVTFLKGEKWKQIHTFLLMTLRDLGMGKKNFEELMTEEAQCLVEEIRNTKKLPVNPSSYLIQASANIITSIALGTRFDYGDKEWITILADMNKCFRIMGSFWGQLYDLIPEVMCYLPGPHNQMFKCMEGLTNFVTKRVKLKHETLDPSCPLNFSDYFLIRMEQEKQNPCSQFNEKSLSMNILQLYIGGVETIGSTLKYGLLFLLKYPEIEEKVHKEIDSVVRRSCLPSIEDRRKLHYTNAVIHEIQRLGDIVPLAGTHEVVRDTPFREYIIPKGTNVCVFLSSVLSDSKYFSDPWNFNPGHFLDENGYFKANEAFIPFSMGKRKCLGESLARMELYLFLTAILQNFSLKSDLEPKEINLTPVSKGFETVPPSYEVHFLPR</sequence>
<dbReference type="InterPro" id="IPR001128">
    <property type="entry name" value="Cyt_P450"/>
</dbReference>
<dbReference type="Pfam" id="PF00067">
    <property type="entry name" value="p450"/>
    <property type="match status" value="1"/>
</dbReference>
<keyword evidence="10 13" id="KW-0408">Iron</keyword>